<reference evidence="1 2" key="1">
    <citation type="submission" date="2016-06" db="EMBL/GenBank/DDBJ databases">
        <authorList>
            <person name="Kjaerup R.B."/>
            <person name="Dalgaard T.S."/>
            <person name="Juul-Madsen H.R."/>
        </authorList>
    </citation>
    <scope>NUCLEOTIDE SEQUENCE [LARGE SCALE GENOMIC DNA]</scope>
    <source>
        <strain evidence="1 2">1199456.5</strain>
    </source>
</reference>
<accession>A0A1A0MJ22</accession>
<protein>
    <submittedName>
        <fullName evidence="1">Uncharacterized protein</fullName>
    </submittedName>
</protein>
<dbReference type="RefSeq" id="WP_061002862.1">
    <property type="nucleotide sequence ID" value="NZ_JAPMJT010000004.1"/>
</dbReference>
<name>A0A1A0MJ22_MYCMU</name>
<proteinExistence type="predicted"/>
<dbReference type="EMBL" id="LZSF01000179">
    <property type="protein sequence ID" value="OBA85412.1"/>
    <property type="molecule type" value="Genomic_DNA"/>
</dbReference>
<evidence type="ECO:0000313" key="1">
    <source>
        <dbReference type="EMBL" id="OBA85412.1"/>
    </source>
</evidence>
<sequence length="181" mass="20981">MGKSFDYVPVQLTKAFREAQTNEQFLGWLKMQEASMEIEFPYEDLPDVRDIMFTKDSLAVVEQKLMELYPDDPSAYANEEAVHRTMRYAYYVGETVRRAIEATWVALPPPSQKGQPGALLPAIDVLFDEMLVQPLLLIRFALTRRTGLEITRVYNNILRLYDEWAEKGRPPREFGGTLREE</sequence>
<organism evidence="1 2">
    <name type="scientific">Mycolicibacterium mucogenicum</name>
    <name type="common">Mycobacterium mucogenicum</name>
    <dbReference type="NCBI Taxonomy" id="56689"/>
    <lineage>
        <taxon>Bacteria</taxon>
        <taxon>Bacillati</taxon>
        <taxon>Actinomycetota</taxon>
        <taxon>Actinomycetes</taxon>
        <taxon>Mycobacteriales</taxon>
        <taxon>Mycobacteriaceae</taxon>
        <taxon>Mycolicibacterium</taxon>
    </lineage>
</organism>
<dbReference type="Proteomes" id="UP000093962">
    <property type="component" value="Unassembled WGS sequence"/>
</dbReference>
<gene>
    <name evidence="1" type="ORF">A5642_02365</name>
</gene>
<evidence type="ECO:0000313" key="2">
    <source>
        <dbReference type="Proteomes" id="UP000093962"/>
    </source>
</evidence>
<dbReference type="AlphaFoldDB" id="A0A1A0MJ22"/>
<comment type="caution">
    <text evidence="1">The sequence shown here is derived from an EMBL/GenBank/DDBJ whole genome shotgun (WGS) entry which is preliminary data.</text>
</comment>